<name>A0ABV2HAS0_9HYPH</name>
<evidence type="ECO:0000313" key="3">
    <source>
        <dbReference type="Proteomes" id="UP001549031"/>
    </source>
</evidence>
<organism evidence="2 3">
    <name type="scientific">Pseudorhizobium tarimense</name>
    <dbReference type="NCBI Taxonomy" id="1079109"/>
    <lineage>
        <taxon>Bacteria</taxon>
        <taxon>Pseudomonadati</taxon>
        <taxon>Pseudomonadota</taxon>
        <taxon>Alphaproteobacteria</taxon>
        <taxon>Hyphomicrobiales</taxon>
        <taxon>Rhizobiaceae</taxon>
        <taxon>Rhizobium/Agrobacterium group</taxon>
        <taxon>Pseudorhizobium</taxon>
    </lineage>
</organism>
<protein>
    <submittedName>
        <fullName evidence="2">AsmA protein</fullName>
    </submittedName>
</protein>
<keyword evidence="1" id="KW-1133">Transmembrane helix</keyword>
<dbReference type="Pfam" id="PF05359">
    <property type="entry name" value="DUF748"/>
    <property type="match status" value="1"/>
</dbReference>
<dbReference type="PANTHER" id="PTHR30441">
    <property type="entry name" value="DUF748 DOMAIN-CONTAINING PROTEIN"/>
    <property type="match status" value="1"/>
</dbReference>
<reference evidence="2 3" key="1">
    <citation type="submission" date="2024-06" db="EMBL/GenBank/DDBJ databases">
        <title>Genomic Encyclopedia of Type Strains, Phase IV (KMG-IV): sequencing the most valuable type-strain genomes for metagenomic binning, comparative biology and taxonomic classification.</title>
        <authorList>
            <person name="Goeker M."/>
        </authorList>
    </citation>
    <scope>NUCLEOTIDE SEQUENCE [LARGE SCALE GENOMIC DNA]</scope>
    <source>
        <strain evidence="2 3">DSM 105042</strain>
    </source>
</reference>
<keyword evidence="1" id="KW-0472">Membrane</keyword>
<evidence type="ECO:0000313" key="2">
    <source>
        <dbReference type="EMBL" id="MET3587650.1"/>
    </source>
</evidence>
<proteinExistence type="predicted"/>
<gene>
    <name evidence="2" type="ORF">ABID21_003778</name>
</gene>
<dbReference type="EMBL" id="JBEPLJ010000015">
    <property type="protein sequence ID" value="MET3587650.1"/>
    <property type="molecule type" value="Genomic_DNA"/>
</dbReference>
<evidence type="ECO:0000256" key="1">
    <source>
        <dbReference type="SAM" id="Phobius"/>
    </source>
</evidence>
<dbReference type="RefSeq" id="WP_247245519.1">
    <property type="nucleotide sequence ID" value="NZ_JALJRA010000016.1"/>
</dbReference>
<accession>A0ABV2HAS0</accession>
<sequence>MSAARRRIAGLFRPTSPRAQGITRALMWAIAILVLLSVLFRLAAPFLIQTAIVRGGIERAIAQWTGHDVTIEGNTTISFWPQPRIQVEGITVSKPSEDGVRLLSRTARLSAEFSLYQALRGRARFEDFRLINPEIFVIRDRDGRLEWTNDGQLSAAIRSVAASGGPPDPNLDVRVGDIAIENGRIEVEDLSTGKTWRVTRINGNIRWPRLSDPARAQLTAQVAGQAVELGFSSPEPLLLLAGSTAPLEGSVTSALVSARFSGSANSAEFGFVSGRLELSAPDVPTLGEWAGLSTSGLSAIHQVDLTADLLTAEGTVRFNQMQLSLNGSSGSGVVDLSIPDTGSPRLTGTVALQRFDLLPAAETVAADPPGDVGDAIAPLLDLDLRVSGEEVTAGPLNLSDVAISIMSRTDEARIDILDGTVAGGRLTGQLVGSDGNLSTGGTARLSIRNAELGEIWRSLNLQGPLPQATGSVEATVNFDGRPSWESLVFGRGDLRVISGPGVLQDVSPQVILDRIGTRNYSPLRNPGGEDFDYSTLELDTLLERGLAKIQSASVLSDGISVELSGIVSYRDGGLALSARLLQPELNATPEEIFIGGIWPDPIAIKVP</sequence>
<dbReference type="PANTHER" id="PTHR30441:SF4">
    <property type="entry name" value="PROTEIN ASMA"/>
    <property type="match status" value="1"/>
</dbReference>
<feature type="transmembrane region" description="Helical" evidence="1">
    <location>
        <begin position="21"/>
        <end position="44"/>
    </location>
</feature>
<comment type="caution">
    <text evidence="2">The sequence shown here is derived from an EMBL/GenBank/DDBJ whole genome shotgun (WGS) entry which is preliminary data.</text>
</comment>
<dbReference type="InterPro" id="IPR052894">
    <property type="entry name" value="AsmA-related"/>
</dbReference>
<keyword evidence="3" id="KW-1185">Reference proteome</keyword>
<dbReference type="InterPro" id="IPR008023">
    <property type="entry name" value="DUF748"/>
</dbReference>
<keyword evidence="1" id="KW-0812">Transmembrane</keyword>
<dbReference type="Proteomes" id="UP001549031">
    <property type="component" value="Unassembled WGS sequence"/>
</dbReference>